<dbReference type="RefSeq" id="WP_147123778.1">
    <property type="nucleotide sequence ID" value="NZ_VOPY01000004.1"/>
</dbReference>
<organism evidence="2 3">
    <name type="scientific">Flavisphingopyxis soli</name>
    <dbReference type="NCBI Taxonomy" id="2601267"/>
    <lineage>
        <taxon>Bacteria</taxon>
        <taxon>Pseudomonadati</taxon>
        <taxon>Pseudomonadota</taxon>
        <taxon>Alphaproteobacteria</taxon>
        <taxon>Sphingomonadales</taxon>
        <taxon>Sphingopyxidaceae</taxon>
        <taxon>Flavisphingopyxis</taxon>
    </lineage>
</organism>
<protein>
    <submittedName>
        <fullName evidence="2">GNAT family N-acetyltransferase</fullName>
    </submittedName>
</protein>
<evidence type="ECO:0000259" key="1">
    <source>
        <dbReference type="PROSITE" id="PS51186"/>
    </source>
</evidence>
<dbReference type="Proteomes" id="UP000321129">
    <property type="component" value="Unassembled WGS sequence"/>
</dbReference>
<comment type="caution">
    <text evidence="2">The sequence shown here is derived from an EMBL/GenBank/DDBJ whole genome shotgun (WGS) entry which is preliminary data.</text>
</comment>
<keyword evidence="2" id="KW-0808">Transferase</keyword>
<dbReference type="SUPFAM" id="SSF55729">
    <property type="entry name" value="Acyl-CoA N-acyltransferases (Nat)"/>
    <property type="match status" value="1"/>
</dbReference>
<dbReference type="AlphaFoldDB" id="A0A5C6U7Z3"/>
<reference evidence="2 3" key="1">
    <citation type="submission" date="2019-08" db="EMBL/GenBank/DDBJ databases">
        <title>Sphingorhabdus soil sp. nov., isolated from arctic soil.</title>
        <authorList>
            <person name="Liu Y."/>
        </authorList>
    </citation>
    <scope>NUCLEOTIDE SEQUENCE [LARGE SCALE GENOMIC DNA]</scope>
    <source>
        <strain evidence="2 3">D-2Q-5-6</strain>
    </source>
</reference>
<evidence type="ECO:0000313" key="2">
    <source>
        <dbReference type="EMBL" id="TXC67818.1"/>
    </source>
</evidence>
<feature type="domain" description="N-acetyltransferase" evidence="1">
    <location>
        <begin position="8"/>
        <end position="169"/>
    </location>
</feature>
<dbReference type="PANTHER" id="PTHR43792">
    <property type="entry name" value="GNAT FAMILY, PUTATIVE (AFU_ORTHOLOGUE AFUA_3G00765)-RELATED-RELATED"/>
    <property type="match status" value="1"/>
</dbReference>
<dbReference type="GO" id="GO:0016747">
    <property type="term" value="F:acyltransferase activity, transferring groups other than amino-acyl groups"/>
    <property type="evidence" value="ECO:0007669"/>
    <property type="project" value="InterPro"/>
</dbReference>
<name>A0A5C6U7Z3_9SPHN</name>
<dbReference type="EMBL" id="VOPY01000004">
    <property type="protein sequence ID" value="TXC67818.1"/>
    <property type="molecule type" value="Genomic_DNA"/>
</dbReference>
<dbReference type="Pfam" id="PF13302">
    <property type="entry name" value="Acetyltransf_3"/>
    <property type="match status" value="1"/>
</dbReference>
<evidence type="ECO:0000313" key="3">
    <source>
        <dbReference type="Proteomes" id="UP000321129"/>
    </source>
</evidence>
<keyword evidence="3" id="KW-1185">Reference proteome</keyword>
<gene>
    <name evidence="2" type="ORF">FSZ31_12695</name>
</gene>
<sequence>MFHRTERLLLRPGFAEDAPELARAIGEQAIVRNLATAPWPYGEGDARAFLAIERPALLPSFVLALRTRGSPRIVGMCGIGEDPEGGVELGYWIARPYWGLGFATEAARAVIGIARATGLANIHAGHFTDNPASGRVLAKAGFRATGRIEPRFSQARGGHADCVLYALAEDEGAGGDGDVAMPDYRENIRLLAA</sequence>
<dbReference type="InterPro" id="IPR000182">
    <property type="entry name" value="GNAT_dom"/>
</dbReference>
<dbReference type="InterPro" id="IPR016181">
    <property type="entry name" value="Acyl_CoA_acyltransferase"/>
</dbReference>
<dbReference type="OrthoDB" id="9804153at2"/>
<dbReference type="InterPro" id="IPR051531">
    <property type="entry name" value="N-acetyltransferase"/>
</dbReference>
<accession>A0A5C6U7Z3</accession>
<proteinExistence type="predicted"/>
<dbReference type="PROSITE" id="PS51186">
    <property type="entry name" value="GNAT"/>
    <property type="match status" value="1"/>
</dbReference>
<dbReference type="Gene3D" id="3.40.630.30">
    <property type="match status" value="1"/>
</dbReference>